<dbReference type="OrthoDB" id="2166166at2"/>
<organism evidence="2 3">
    <name type="scientific">Enterococcus florum</name>
    <dbReference type="NCBI Taxonomy" id="2480627"/>
    <lineage>
        <taxon>Bacteria</taxon>
        <taxon>Bacillati</taxon>
        <taxon>Bacillota</taxon>
        <taxon>Bacilli</taxon>
        <taxon>Lactobacillales</taxon>
        <taxon>Enterococcaceae</taxon>
        <taxon>Enterococcus</taxon>
    </lineage>
</organism>
<keyword evidence="3" id="KW-1185">Reference proteome</keyword>
<protein>
    <submittedName>
        <fullName evidence="2">V-type sodium ATP synthase subunit E</fullName>
    </submittedName>
</protein>
<sequence length="195" mass="23036">MEAIEKIILQLKEQAEEERLSYEKAEKERIESDYQASLIEIEAEHKQRLEKSIHLLEKNYKQMQNRQQVETKQQILNQKQLFLELLFEDAVTAMENWTTEEHRDFAKKALQGLRDLNGELVFICGSKTKAVFTSEWVAEQNKQLDYRLLFSEETIENQAGFLLNDNGVQYNFLYQTLVQDIQSDLGYELAQEFFA</sequence>
<dbReference type="Proteomes" id="UP000290567">
    <property type="component" value="Unassembled WGS sequence"/>
</dbReference>
<name>A0A4P5P3B5_9ENTE</name>
<gene>
    <name evidence="2" type="primary">ntpE</name>
    <name evidence="2" type="ORF">NRIC_01160</name>
</gene>
<dbReference type="RefSeq" id="WP_146620744.1">
    <property type="nucleotide sequence ID" value="NZ_BJCC01000001.1"/>
</dbReference>
<accession>A0A4P5P3B5</accession>
<dbReference type="AlphaFoldDB" id="A0A4P5P3B5"/>
<feature type="coiled-coil region" evidence="1">
    <location>
        <begin position="1"/>
        <end position="73"/>
    </location>
</feature>
<dbReference type="EMBL" id="BJCC01000001">
    <property type="protein sequence ID" value="GCF92225.1"/>
    <property type="molecule type" value="Genomic_DNA"/>
</dbReference>
<comment type="caution">
    <text evidence="2">The sequence shown here is derived from an EMBL/GenBank/DDBJ whole genome shotgun (WGS) entry which is preliminary data.</text>
</comment>
<evidence type="ECO:0000313" key="3">
    <source>
        <dbReference type="Proteomes" id="UP000290567"/>
    </source>
</evidence>
<dbReference type="SUPFAM" id="SSF160527">
    <property type="entry name" value="V-type ATPase subunit E-like"/>
    <property type="match status" value="1"/>
</dbReference>
<keyword evidence="1" id="KW-0175">Coiled coil</keyword>
<proteinExistence type="predicted"/>
<evidence type="ECO:0000313" key="2">
    <source>
        <dbReference type="EMBL" id="GCF92225.1"/>
    </source>
</evidence>
<reference evidence="3" key="1">
    <citation type="submission" date="2019-02" db="EMBL/GenBank/DDBJ databases">
        <title>Draft genome sequence of Enterococcus sp. Gos25-1.</title>
        <authorList>
            <person name="Tanaka N."/>
            <person name="Shiwa Y."/>
            <person name="Fujita N."/>
        </authorList>
    </citation>
    <scope>NUCLEOTIDE SEQUENCE [LARGE SCALE GENOMIC DNA]</scope>
    <source>
        <strain evidence="3">Gos25-1</strain>
    </source>
</reference>
<evidence type="ECO:0000256" key="1">
    <source>
        <dbReference type="SAM" id="Coils"/>
    </source>
</evidence>